<evidence type="ECO:0000256" key="1">
    <source>
        <dbReference type="SAM" id="MobiDB-lite"/>
    </source>
</evidence>
<dbReference type="OrthoDB" id="2210at2759"/>
<dbReference type="Proteomes" id="UP000756346">
    <property type="component" value="Unassembled WGS sequence"/>
</dbReference>
<evidence type="ECO:0008006" key="4">
    <source>
        <dbReference type="Google" id="ProtNLM"/>
    </source>
</evidence>
<evidence type="ECO:0000313" key="3">
    <source>
        <dbReference type="Proteomes" id="UP000756346"/>
    </source>
</evidence>
<accession>A0A9P8YHN7</accession>
<dbReference type="GO" id="GO:0003735">
    <property type="term" value="F:structural constituent of ribosome"/>
    <property type="evidence" value="ECO:0007669"/>
    <property type="project" value="InterPro"/>
</dbReference>
<feature type="region of interest" description="Disordered" evidence="1">
    <location>
        <begin position="59"/>
        <end position="85"/>
    </location>
</feature>
<protein>
    <recommendedName>
        <fullName evidence="4">37S ribosomal protein mrp10, mitochondrial</fullName>
    </recommendedName>
</protein>
<organism evidence="2 3">
    <name type="scientific">Microdochium trichocladiopsis</name>
    <dbReference type="NCBI Taxonomy" id="1682393"/>
    <lineage>
        <taxon>Eukaryota</taxon>
        <taxon>Fungi</taxon>
        <taxon>Dikarya</taxon>
        <taxon>Ascomycota</taxon>
        <taxon>Pezizomycotina</taxon>
        <taxon>Sordariomycetes</taxon>
        <taxon>Xylariomycetidae</taxon>
        <taxon>Xylariales</taxon>
        <taxon>Microdochiaceae</taxon>
        <taxon>Microdochium</taxon>
    </lineage>
</organism>
<reference evidence="2" key="1">
    <citation type="journal article" date="2021" name="Nat. Commun.">
        <title>Genetic determinants of endophytism in the Arabidopsis root mycobiome.</title>
        <authorList>
            <person name="Mesny F."/>
            <person name="Miyauchi S."/>
            <person name="Thiergart T."/>
            <person name="Pickel B."/>
            <person name="Atanasova L."/>
            <person name="Karlsson M."/>
            <person name="Huettel B."/>
            <person name="Barry K.W."/>
            <person name="Haridas S."/>
            <person name="Chen C."/>
            <person name="Bauer D."/>
            <person name="Andreopoulos W."/>
            <person name="Pangilinan J."/>
            <person name="LaButti K."/>
            <person name="Riley R."/>
            <person name="Lipzen A."/>
            <person name="Clum A."/>
            <person name="Drula E."/>
            <person name="Henrissat B."/>
            <person name="Kohler A."/>
            <person name="Grigoriev I.V."/>
            <person name="Martin F.M."/>
            <person name="Hacquard S."/>
        </authorList>
    </citation>
    <scope>NUCLEOTIDE SEQUENCE</scope>
    <source>
        <strain evidence="2">MPI-CAGE-CH-0230</strain>
    </source>
</reference>
<dbReference type="EMBL" id="JAGTJQ010000001">
    <property type="protein sequence ID" value="KAH7040193.1"/>
    <property type="molecule type" value="Genomic_DNA"/>
</dbReference>
<name>A0A9P8YHN7_9PEZI</name>
<keyword evidence="3" id="KW-1185">Reference proteome</keyword>
<dbReference type="GO" id="GO:0032543">
    <property type="term" value="P:mitochondrial translation"/>
    <property type="evidence" value="ECO:0007669"/>
    <property type="project" value="InterPro"/>
</dbReference>
<gene>
    <name evidence="2" type="ORF">B0I36DRAFT_310154</name>
</gene>
<comment type="caution">
    <text evidence="2">The sequence shown here is derived from an EMBL/GenBank/DDBJ whole genome shotgun (WGS) entry which is preliminary data.</text>
</comment>
<dbReference type="GeneID" id="70181767"/>
<dbReference type="RefSeq" id="XP_046018248.1">
    <property type="nucleotide sequence ID" value="XM_046152221.1"/>
</dbReference>
<dbReference type="PANTHER" id="PTHR28066:SF1">
    <property type="entry name" value="SMALL RIBOSOMAL SUBUNIT PROTEIN MS37"/>
    <property type="match status" value="1"/>
</dbReference>
<proteinExistence type="predicted"/>
<dbReference type="PANTHER" id="PTHR28066">
    <property type="entry name" value="37S RIBOSOMAL PROTEIN MRP10, MITOCHONDRIAL"/>
    <property type="match status" value="1"/>
</dbReference>
<dbReference type="InterPro" id="IPR017264">
    <property type="entry name" value="Ribosomal_mS37_fun"/>
</dbReference>
<feature type="region of interest" description="Disordered" evidence="1">
    <location>
        <begin position="142"/>
        <end position="176"/>
    </location>
</feature>
<evidence type="ECO:0000313" key="2">
    <source>
        <dbReference type="EMBL" id="KAH7040193.1"/>
    </source>
</evidence>
<sequence length="176" mass="19510">MHNSCDPHFLAQQRPPRVIAIGKRLRSTTTSAQSKHTRVDNNARQLPRPAVVAETRHCGLTNSSPPGKQKKRKTANTMSSVHHKPFRLPPVKTLRVHAPNGTRERPCVTIMSSVLACWASAGYSTSACAQVEQALRACMDQPSAGKPRRSEVNYHLSRFQDRVSQPASKANKKKNK</sequence>
<dbReference type="GO" id="GO:0005763">
    <property type="term" value="C:mitochondrial small ribosomal subunit"/>
    <property type="evidence" value="ECO:0007669"/>
    <property type="project" value="TreeGrafter"/>
</dbReference>
<dbReference type="AlphaFoldDB" id="A0A9P8YHN7"/>